<proteinExistence type="predicted"/>
<keyword evidence="3 7" id="KW-0808">Transferase</keyword>
<dbReference type="EMBL" id="MCGH01000002">
    <property type="protein sequence ID" value="ODM05190.1"/>
    <property type="molecule type" value="Genomic_DNA"/>
</dbReference>
<keyword evidence="2" id="KW-0597">Phosphoprotein</keyword>
<dbReference type="Pfam" id="PF02518">
    <property type="entry name" value="HATPase_c"/>
    <property type="match status" value="1"/>
</dbReference>
<keyword evidence="5" id="KW-1133">Transmembrane helix</keyword>
<dbReference type="InterPro" id="IPR010559">
    <property type="entry name" value="Sig_transdc_His_kin_internal"/>
</dbReference>
<comment type="caution">
    <text evidence="7">The sequence shown here is derived from an EMBL/GenBank/DDBJ whole genome shotgun (WGS) entry which is preliminary data.</text>
</comment>
<comment type="subcellular location">
    <subcellularLocation>
        <location evidence="1">Membrane</location>
    </subcellularLocation>
</comment>
<name>A0A1E3A8U2_9FIRM</name>
<dbReference type="PANTHER" id="PTHR34220">
    <property type="entry name" value="SENSOR HISTIDINE KINASE YPDA"/>
    <property type="match status" value="1"/>
</dbReference>
<dbReference type="EC" id="2.7.13.3" evidence="7"/>
<protein>
    <submittedName>
        <fullName evidence="7">Sensor histidine kinase YehU</fullName>
        <ecNumber evidence="7">2.7.13.3</ecNumber>
    </submittedName>
</protein>
<keyword evidence="5" id="KW-0472">Membrane</keyword>
<dbReference type="Gene3D" id="3.30.565.10">
    <property type="entry name" value="Histidine kinase-like ATPase, C-terminal domain"/>
    <property type="match status" value="1"/>
</dbReference>
<dbReference type="PROSITE" id="PS50885">
    <property type="entry name" value="HAMP"/>
    <property type="match status" value="1"/>
</dbReference>
<dbReference type="PANTHER" id="PTHR34220:SF7">
    <property type="entry name" value="SENSOR HISTIDINE KINASE YPDA"/>
    <property type="match status" value="1"/>
</dbReference>
<feature type="domain" description="HAMP" evidence="6">
    <location>
        <begin position="286"/>
        <end position="338"/>
    </location>
</feature>
<evidence type="ECO:0000256" key="4">
    <source>
        <dbReference type="ARBA" id="ARBA00022777"/>
    </source>
</evidence>
<dbReference type="SUPFAM" id="SSF158472">
    <property type="entry name" value="HAMP domain-like"/>
    <property type="match status" value="1"/>
</dbReference>
<organism evidence="7 8">
    <name type="scientific">Eisenbergiella tayi</name>
    <dbReference type="NCBI Taxonomy" id="1432052"/>
    <lineage>
        <taxon>Bacteria</taxon>
        <taxon>Bacillati</taxon>
        <taxon>Bacillota</taxon>
        <taxon>Clostridia</taxon>
        <taxon>Lachnospirales</taxon>
        <taxon>Lachnospiraceae</taxon>
        <taxon>Eisenbergiella</taxon>
    </lineage>
</organism>
<keyword evidence="4 7" id="KW-0418">Kinase</keyword>
<evidence type="ECO:0000256" key="1">
    <source>
        <dbReference type="ARBA" id="ARBA00004370"/>
    </source>
</evidence>
<sequence>MVLVLVYLLYFGIYMAGYNMLTDEISQSLYSKTSYLTNTLEEEIRRIQKLQFECINDDIIFYTISAFPILTKSEQVKKLLEMQNRLKILHESSTYIDEVFVCIPGMNRKISSVGGVELVGEKNQEFQNMQEKSLLSPIFYDQGSMYLGATYPNNIVNMDTAQMFTLVIRLSEKELKKELNFLGEYPDSGIKLVDCGGKYELNVGRDINLEGINSTKEQWLQQVTDEKDHQKYTVFKINSAFLNMDLFAYVSNQTVYRNLQIYRNIFFICLLMVMLMMAVYIYSLHVVISHPIKILVKTIERMETGNLGVRIEEKREDEFGYVYIAFNRMAESLQNQMEINYKQKLLTQQAELRHLQSQINPHFLYNSFFTLYRMAKDEDCEGIVEFSSYLSEYYRYITKSARSDTELKTEVEHARRYAQIQAMRFKRRLTVEFEELPEEFEKITVPRLIVHPLLENAFEHGLNNVEKGGVLRVWYERKEEKLYIHVQDNGVGMTAAELETLKESFRQTEETIENGICNIDRRLKIKFGEEYGIEISAEEGRGTVCSLVLPADSDEQGGEYV</sequence>
<dbReference type="Proteomes" id="UP000094067">
    <property type="component" value="Unassembled WGS sequence"/>
</dbReference>
<dbReference type="Pfam" id="PF06580">
    <property type="entry name" value="His_kinase"/>
    <property type="match status" value="1"/>
</dbReference>
<feature type="transmembrane region" description="Helical" evidence="5">
    <location>
        <begin position="265"/>
        <end position="288"/>
    </location>
</feature>
<gene>
    <name evidence="7" type="primary">yehU_7</name>
    <name evidence="7" type="ORF">BEI61_01073</name>
</gene>
<dbReference type="CDD" id="cd06225">
    <property type="entry name" value="HAMP"/>
    <property type="match status" value="1"/>
</dbReference>
<evidence type="ECO:0000313" key="8">
    <source>
        <dbReference type="Proteomes" id="UP000094067"/>
    </source>
</evidence>
<reference evidence="7 8" key="1">
    <citation type="submission" date="2016-07" db="EMBL/GenBank/DDBJ databases">
        <title>Characterization of isolates of Eisenbergiella tayi derived from blood cultures, using whole genome sequencing.</title>
        <authorList>
            <person name="Burdz T."/>
            <person name="Wiebe D."/>
            <person name="Huynh C."/>
            <person name="Bernard K."/>
        </authorList>
    </citation>
    <scope>NUCLEOTIDE SEQUENCE [LARGE SCALE GENOMIC DNA]</scope>
    <source>
        <strain evidence="7 8">NML 110608</strain>
    </source>
</reference>
<dbReference type="AlphaFoldDB" id="A0A1E3A8U2"/>
<accession>A0A1E3A8U2</accession>
<dbReference type="InterPro" id="IPR003594">
    <property type="entry name" value="HATPase_dom"/>
</dbReference>
<dbReference type="InterPro" id="IPR003660">
    <property type="entry name" value="HAMP_dom"/>
</dbReference>
<evidence type="ECO:0000259" key="6">
    <source>
        <dbReference type="PROSITE" id="PS50885"/>
    </source>
</evidence>
<dbReference type="InterPro" id="IPR050640">
    <property type="entry name" value="Bact_2-comp_sensor_kinase"/>
</dbReference>
<dbReference type="Gene3D" id="6.10.340.10">
    <property type="match status" value="1"/>
</dbReference>
<dbReference type="GO" id="GO:0000155">
    <property type="term" value="F:phosphorelay sensor kinase activity"/>
    <property type="evidence" value="ECO:0007669"/>
    <property type="project" value="InterPro"/>
</dbReference>
<dbReference type="SUPFAM" id="SSF55874">
    <property type="entry name" value="ATPase domain of HSP90 chaperone/DNA topoisomerase II/histidine kinase"/>
    <property type="match status" value="1"/>
</dbReference>
<keyword evidence="5" id="KW-0812">Transmembrane</keyword>
<feature type="transmembrane region" description="Helical" evidence="5">
    <location>
        <begin position="6"/>
        <end position="22"/>
    </location>
</feature>
<evidence type="ECO:0000256" key="5">
    <source>
        <dbReference type="SAM" id="Phobius"/>
    </source>
</evidence>
<dbReference type="InterPro" id="IPR036890">
    <property type="entry name" value="HATPase_C_sf"/>
</dbReference>
<evidence type="ECO:0000256" key="2">
    <source>
        <dbReference type="ARBA" id="ARBA00022553"/>
    </source>
</evidence>
<dbReference type="Pfam" id="PF00672">
    <property type="entry name" value="HAMP"/>
    <property type="match status" value="1"/>
</dbReference>
<dbReference type="RefSeq" id="WP_069151544.1">
    <property type="nucleotide sequence ID" value="NZ_DAWDRA010000017.1"/>
</dbReference>
<evidence type="ECO:0000313" key="7">
    <source>
        <dbReference type="EMBL" id="ODM05190.1"/>
    </source>
</evidence>
<dbReference type="SMART" id="SM00304">
    <property type="entry name" value="HAMP"/>
    <property type="match status" value="1"/>
</dbReference>
<evidence type="ECO:0000256" key="3">
    <source>
        <dbReference type="ARBA" id="ARBA00022679"/>
    </source>
</evidence>
<dbReference type="GO" id="GO:0016020">
    <property type="term" value="C:membrane"/>
    <property type="evidence" value="ECO:0007669"/>
    <property type="project" value="UniProtKB-SubCell"/>
</dbReference>